<dbReference type="RefSeq" id="WP_007637863.1">
    <property type="nucleotide sequence ID" value="NC_020514.1"/>
</dbReference>
<name>K6YXY0_9ALTE</name>
<dbReference type="PATRIC" id="fig|1129794.4.peg.3660"/>
<organism evidence="1 2">
    <name type="scientific">Paraglaciecola psychrophila 170</name>
    <dbReference type="NCBI Taxonomy" id="1129794"/>
    <lineage>
        <taxon>Bacteria</taxon>
        <taxon>Pseudomonadati</taxon>
        <taxon>Pseudomonadota</taxon>
        <taxon>Gammaproteobacteria</taxon>
        <taxon>Alteromonadales</taxon>
        <taxon>Alteromonadaceae</taxon>
        <taxon>Paraglaciecola</taxon>
    </lineage>
</organism>
<reference evidence="1 2" key="1">
    <citation type="journal article" date="2013" name="Genome Announc.">
        <title>Complete Genome Sequence of Glaciecola psychrophila Strain 170T.</title>
        <authorList>
            <person name="Yin J."/>
            <person name="Chen J."/>
            <person name="Liu G."/>
            <person name="Yu Y."/>
            <person name="Song L."/>
            <person name="Wang X."/>
            <person name="Qu X."/>
        </authorList>
    </citation>
    <scope>NUCLEOTIDE SEQUENCE [LARGE SCALE GENOMIC DNA]</scope>
    <source>
        <strain evidence="1 2">170</strain>
    </source>
</reference>
<proteinExistence type="predicted"/>
<evidence type="ECO:0008006" key="3">
    <source>
        <dbReference type="Google" id="ProtNLM"/>
    </source>
</evidence>
<keyword evidence="2" id="KW-1185">Reference proteome</keyword>
<dbReference type="EMBL" id="CP003837">
    <property type="protein sequence ID" value="AGH45785.1"/>
    <property type="molecule type" value="Genomic_DNA"/>
</dbReference>
<evidence type="ECO:0000313" key="2">
    <source>
        <dbReference type="Proteomes" id="UP000011864"/>
    </source>
</evidence>
<dbReference type="STRING" id="1129794.C427_3677"/>
<dbReference type="KEGG" id="gps:C427_3677"/>
<dbReference type="OrthoDB" id="8432779at2"/>
<dbReference type="HOGENOM" id="CLU_041403_1_0_6"/>
<evidence type="ECO:0000313" key="1">
    <source>
        <dbReference type="EMBL" id="AGH45785.1"/>
    </source>
</evidence>
<accession>K6YXY0</accession>
<dbReference type="AlphaFoldDB" id="K6YXY0"/>
<protein>
    <recommendedName>
        <fullName evidence="3">Capsule polysaccharide biosynthesis protein</fullName>
    </recommendedName>
</protein>
<dbReference type="Proteomes" id="UP000011864">
    <property type="component" value="Chromosome"/>
</dbReference>
<gene>
    <name evidence="1" type="ORF">C427_3677</name>
</gene>
<dbReference type="eggNOG" id="COG0110">
    <property type="taxonomic scope" value="Bacteria"/>
</dbReference>
<sequence length="369" mass="42577">MQKIKKIVFLADFLRFSATSEKPNVTKKSTQWLFRTLQFSLQKVVEQIECEVVWHENGVNSYEYYNVLGIQPDLAGWAAVLNETCDNEELDNITNRDFSNKLVIGCELPEVLCQSFNRNNIIYLDTVASPIRFSEDIINCWRSNHPQIQLQIAKFKYDQSLHYYYANMIRAKFIWANTQTIPTDTALILGQVSDDKSLVDRHSGKFVSLGSYENKITKILNQYPHVLFKAHPYSKQDPFLQKLIESKMFNITCTDTNYYQLLCTDNVEHIYGINSGSITEAEYFNVPATSFKEPLYNIANCALSASTVNTPVEVGHEWLTPHFWSRILSPVLDVKQEGLPNMSHIGFKNTLRRSLNADWNFEQIDKVKV</sequence>